<feature type="chain" id="PRO_5045928612" evidence="7">
    <location>
        <begin position="32"/>
        <end position="626"/>
    </location>
</feature>
<dbReference type="Pfam" id="PF01483">
    <property type="entry name" value="P_proprotein"/>
    <property type="match status" value="1"/>
</dbReference>
<dbReference type="EMBL" id="JBHSAY010000008">
    <property type="protein sequence ID" value="MFC4131869.1"/>
    <property type="molecule type" value="Genomic_DNA"/>
</dbReference>
<keyword evidence="10" id="KW-1185">Reference proteome</keyword>
<keyword evidence="2 5" id="KW-0645">Protease</keyword>
<evidence type="ECO:0000256" key="4">
    <source>
        <dbReference type="ARBA" id="ARBA00022825"/>
    </source>
</evidence>
<evidence type="ECO:0000259" key="8">
    <source>
        <dbReference type="PROSITE" id="PS51829"/>
    </source>
</evidence>
<accession>A0ABV8LM37</accession>
<proteinExistence type="inferred from homology"/>
<dbReference type="Gene3D" id="2.60.120.260">
    <property type="entry name" value="Galactose-binding domain-like"/>
    <property type="match status" value="1"/>
</dbReference>
<dbReference type="RefSeq" id="WP_253763422.1">
    <property type="nucleotide sequence ID" value="NZ_JAMZDZ010000001.1"/>
</dbReference>
<dbReference type="PANTHER" id="PTHR43806">
    <property type="entry name" value="PEPTIDASE S8"/>
    <property type="match status" value="1"/>
</dbReference>
<dbReference type="CDD" id="cd04077">
    <property type="entry name" value="Peptidases_S8_PCSK9_ProteinaseK_like"/>
    <property type="match status" value="1"/>
</dbReference>
<evidence type="ECO:0000256" key="1">
    <source>
        <dbReference type="ARBA" id="ARBA00011073"/>
    </source>
</evidence>
<keyword evidence="7" id="KW-0732">Signal</keyword>
<dbReference type="InterPro" id="IPR050131">
    <property type="entry name" value="Peptidase_S8_subtilisin-like"/>
</dbReference>
<feature type="active site" description="Charge relay system" evidence="5">
    <location>
        <position position="192"/>
    </location>
</feature>
<name>A0ABV8LM37_9ACTN</name>
<evidence type="ECO:0000313" key="10">
    <source>
        <dbReference type="Proteomes" id="UP001595816"/>
    </source>
</evidence>
<dbReference type="InterPro" id="IPR008979">
    <property type="entry name" value="Galactose-bd-like_sf"/>
</dbReference>
<dbReference type="PROSITE" id="PS00137">
    <property type="entry name" value="SUBTILASE_HIS"/>
    <property type="match status" value="1"/>
</dbReference>
<gene>
    <name evidence="9" type="ORF">ACFOZ4_14770</name>
</gene>
<evidence type="ECO:0000256" key="6">
    <source>
        <dbReference type="RuleBase" id="RU003355"/>
    </source>
</evidence>
<protein>
    <submittedName>
        <fullName evidence="9">S8 family serine peptidase</fullName>
    </submittedName>
</protein>
<keyword evidence="4 5" id="KW-0720">Serine protease</keyword>
<sequence>MTFTRLLPRLAVTAAFALVAAMTATGQPAQAGPVGQILYAGDSTAIPGSYIVVLKDDVSTSSLTATASGLANRYGGSINRTYKHAVHGFSAKMSATAAAQLAANPDVAYVEQDRTISLAGTQAPTPSWGLDRIDQRALPLDNSYTYANNGAGVKAYIIDTGINFTHSDFGGRAISGADTVDNDNDASDCHGHGSHVAGTVGGTSYGVAKGVTLVGVRVIGCTGSGTYSGVIAGVDWVAADHAAGARAVANMSLAGPYDAGLNTAVARAISDGVVFAVAAANSNADACSFTPAMVPEAITVGATTDTDTRASYSDYGYCVDIFAPGSGITSAWIGSDTATKTANGTSMATPHVTGAAALVLAANPGFTPQQVRDKLVVNTATYGVVTDPGPGSPNRLLNVSNVAPPSQDFAMAVTPGSGNTGIGGSLTATVSTTTTVGSAEPVTFAVAGGLPAGATATFSPATVTSGGSSTMTITTSASTAPGTYPVTLKGAGTYHAQNATFTLTVNAAPGCSQTNGTDVPILEGTKQPQESPITISGCAGSVGMSTVEVHIKHTYISDLIVTLVSPNKTSYILHNRAGVSAVNIDKVYTLNLSGQTANGTWKLTARDAAKTGDAGYIDSWTLNLGT</sequence>
<dbReference type="PROSITE" id="PS51829">
    <property type="entry name" value="P_HOMO_B"/>
    <property type="match status" value="1"/>
</dbReference>
<dbReference type="InterPro" id="IPR010259">
    <property type="entry name" value="S8pro/Inhibitor_I9"/>
</dbReference>
<dbReference type="InterPro" id="IPR022398">
    <property type="entry name" value="Peptidase_S8_His-AS"/>
</dbReference>
<dbReference type="PROSITE" id="PS00136">
    <property type="entry name" value="SUBTILASE_ASP"/>
    <property type="match status" value="1"/>
</dbReference>
<keyword evidence="3 5" id="KW-0378">Hydrolase</keyword>
<dbReference type="Gene3D" id="3.40.50.200">
    <property type="entry name" value="Peptidase S8/S53 domain"/>
    <property type="match status" value="1"/>
</dbReference>
<evidence type="ECO:0000256" key="7">
    <source>
        <dbReference type="SAM" id="SignalP"/>
    </source>
</evidence>
<dbReference type="SUPFAM" id="SSF54897">
    <property type="entry name" value="Protease propeptides/inhibitors"/>
    <property type="match status" value="1"/>
</dbReference>
<evidence type="ECO:0000256" key="2">
    <source>
        <dbReference type="ARBA" id="ARBA00022670"/>
    </source>
</evidence>
<dbReference type="PROSITE" id="PS51892">
    <property type="entry name" value="SUBTILASE"/>
    <property type="match status" value="1"/>
</dbReference>
<dbReference type="PRINTS" id="PR00723">
    <property type="entry name" value="SUBTILISIN"/>
</dbReference>
<comment type="caution">
    <text evidence="9">The sequence shown here is derived from an EMBL/GenBank/DDBJ whole genome shotgun (WGS) entry which is preliminary data.</text>
</comment>
<feature type="domain" description="P/Homo B" evidence="8">
    <location>
        <begin position="504"/>
        <end position="626"/>
    </location>
</feature>
<dbReference type="InterPro" id="IPR000209">
    <property type="entry name" value="Peptidase_S8/S53_dom"/>
</dbReference>
<dbReference type="InterPro" id="IPR023827">
    <property type="entry name" value="Peptidase_S8_Asp-AS"/>
</dbReference>
<dbReference type="SUPFAM" id="SSF49785">
    <property type="entry name" value="Galactose-binding domain-like"/>
    <property type="match status" value="1"/>
</dbReference>
<dbReference type="Pfam" id="PF05922">
    <property type="entry name" value="Inhibitor_I9"/>
    <property type="match status" value="1"/>
</dbReference>
<dbReference type="SUPFAM" id="SSF52743">
    <property type="entry name" value="Subtilisin-like"/>
    <property type="match status" value="1"/>
</dbReference>
<dbReference type="Pfam" id="PF00082">
    <property type="entry name" value="Peptidase_S8"/>
    <property type="match status" value="1"/>
</dbReference>
<feature type="active site" description="Charge relay system" evidence="5">
    <location>
        <position position="346"/>
    </location>
</feature>
<dbReference type="InterPro" id="IPR037045">
    <property type="entry name" value="S8pro/Inhibitor_I9_sf"/>
</dbReference>
<dbReference type="InterPro" id="IPR034193">
    <property type="entry name" value="PCSK9_ProteinaseK-like"/>
</dbReference>
<dbReference type="InterPro" id="IPR036852">
    <property type="entry name" value="Peptidase_S8/S53_dom_sf"/>
</dbReference>
<feature type="signal peptide" evidence="7">
    <location>
        <begin position="1"/>
        <end position="31"/>
    </location>
</feature>
<reference evidence="10" key="1">
    <citation type="journal article" date="2019" name="Int. J. Syst. Evol. Microbiol.">
        <title>The Global Catalogue of Microorganisms (GCM) 10K type strain sequencing project: providing services to taxonomists for standard genome sequencing and annotation.</title>
        <authorList>
            <consortium name="The Broad Institute Genomics Platform"/>
            <consortium name="The Broad Institute Genome Sequencing Center for Infectious Disease"/>
            <person name="Wu L."/>
            <person name="Ma J."/>
        </authorList>
    </citation>
    <scope>NUCLEOTIDE SEQUENCE [LARGE SCALE GENOMIC DNA]</scope>
    <source>
        <strain evidence="10">CGMCC 4.7289</strain>
    </source>
</reference>
<feature type="active site" description="Charge relay system" evidence="5">
    <location>
        <position position="159"/>
    </location>
</feature>
<organism evidence="9 10">
    <name type="scientific">Hamadaea flava</name>
    <dbReference type="NCBI Taxonomy" id="1742688"/>
    <lineage>
        <taxon>Bacteria</taxon>
        <taxon>Bacillati</taxon>
        <taxon>Actinomycetota</taxon>
        <taxon>Actinomycetes</taxon>
        <taxon>Micromonosporales</taxon>
        <taxon>Micromonosporaceae</taxon>
        <taxon>Hamadaea</taxon>
    </lineage>
</organism>
<dbReference type="InterPro" id="IPR023828">
    <property type="entry name" value="Peptidase_S8_Ser-AS"/>
</dbReference>
<comment type="similarity">
    <text evidence="1 5 6">Belongs to the peptidase S8 family.</text>
</comment>
<evidence type="ECO:0000313" key="9">
    <source>
        <dbReference type="EMBL" id="MFC4131869.1"/>
    </source>
</evidence>
<dbReference type="Proteomes" id="UP001595816">
    <property type="component" value="Unassembled WGS sequence"/>
</dbReference>
<evidence type="ECO:0000256" key="3">
    <source>
        <dbReference type="ARBA" id="ARBA00022801"/>
    </source>
</evidence>
<dbReference type="Gene3D" id="3.30.70.80">
    <property type="entry name" value="Peptidase S8 propeptide/proteinase inhibitor I9"/>
    <property type="match status" value="1"/>
</dbReference>
<dbReference type="PANTHER" id="PTHR43806:SF11">
    <property type="entry name" value="CEREVISIN-RELATED"/>
    <property type="match status" value="1"/>
</dbReference>
<dbReference type="InterPro" id="IPR015500">
    <property type="entry name" value="Peptidase_S8_subtilisin-rel"/>
</dbReference>
<evidence type="ECO:0000256" key="5">
    <source>
        <dbReference type="PROSITE-ProRule" id="PRU01240"/>
    </source>
</evidence>
<dbReference type="InterPro" id="IPR002884">
    <property type="entry name" value="P_dom"/>
</dbReference>
<dbReference type="PROSITE" id="PS00138">
    <property type="entry name" value="SUBTILASE_SER"/>
    <property type="match status" value="1"/>
</dbReference>